<feature type="transmembrane region" description="Helical" evidence="2">
    <location>
        <begin position="161"/>
        <end position="179"/>
    </location>
</feature>
<comment type="caution">
    <text evidence="3">The sequence shown here is derived from an EMBL/GenBank/DDBJ whole genome shotgun (WGS) entry which is preliminary data.</text>
</comment>
<evidence type="ECO:0000313" key="4">
    <source>
        <dbReference type="Proteomes" id="UP001215151"/>
    </source>
</evidence>
<keyword evidence="2" id="KW-0812">Transmembrane</keyword>
<sequence>MVDWTSQEQVTKDEGVYVNLVFAFFGLYVWEVFQTSDFEWAVLQRRRKLRWHWGTFLLPIHLPLLPHLLTRGTDGLVHRHEAGASPRALTPPWKLTSYRLTVKPFTRSSPYVTLASHDSLYAAHTPQMQWSGNMSILCASTTLLFRTIAVWERKLTVTIPLGFLCLALWALLWRGMFIISAEYDAASTACVVTSVRRLFLSITFWATMVFNLVLTIVHVLGLMQRDYGATFWQMLFEDGLIFYMVAFTCNALPAILSILNLNPVMNVIATVPAAVLTTMAACRTVTRLSEVGEDDDVYVHSATQLTPPRGIPATSGALRLQTIKHNRFPPRPEVHVTTDHIVMEDFDPSPGSGYTQHDKPGELTPDESMRHEKNTPRHAMHTSPDPPTSLSTALISGYDSNTPPMHAAYPLALELACLRR</sequence>
<evidence type="ECO:0000313" key="3">
    <source>
        <dbReference type="EMBL" id="KAJ8487465.1"/>
    </source>
</evidence>
<protein>
    <recommendedName>
        <fullName evidence="5">Transmembrane protein</fullName>
    </recommendedName>
</protein>
<organism evidence="3 4">
    <name type="scientific">Trametes cubensis</name>
    <dbReference type="NCBI Taxonomy" id="1111947"/>
    <lineage>
        <taxon>Eukaryota</taxon>
        <taxon>Fungi</taxon>
        <taxon>Dikarya</taxon>
        <taxon>Basidiomycota</taxon>
        <taxon>Agaricomycotina</taxon>
        <taxon>Agaricomycetes</taxon>
        <taxon>Polyporales</taxon>
        <taxon>Polyporaceae</taxon>
        <taxon>Trametes</taxon>
    </lineage>
</organism>
<evidence type="ECO:0008006" key="5">
    <source>
        <dbReference type="Google" id="ProtNLM"/>
    </source>
</evidence>
<reference evidence="3" key="1">
    <citation type="submission" date="2022-11" db="EMBL/GenBank/DDBJ databases">
        <title>Genome Sequence of Cubamyces cubensis.</title>
        <authorList>
            <person name="Buettner E."/>
        </authorList>
    </citation>
    <scope>NUCLEOTIDE SEQUENCE</scope>
    <source>
        <strain evidence="3">MPL-01</strain>
    </source>
</reference>
<accession>A0AAD7XAI6</accession>
<name>A0AAD7XAI6_9APHY</name>
<feature type="transmembrane region" description="Helical" evidence="2">
    <location>
        <begin position="199"/>
        <end position="220"/>
    </location>
</feature>
<feature type="transmembrane region" description="Helical" evidence="2">
    <location>
        <begin position="240"/>
        <end position="258"/>
    </location>
</feature>
<evidence type="ECO:0000256" key="2">
    <source>
        <dbReference type="SAM" id="Phobius"/>
    </source>
</evidence>
<feature type="transmembrane region" description="Helical" evidence="2">
    <location>
        <begin position="16"/>
        <end position="33"/>
    </location>
</feature>
<evidence type="ECO:0000256" key="1">
    <source>
        <dbReference type="SAM" id="MobiDB-lite"/>
    </source>
</evidence>
<gene>
    <name evidence="3" type="ORF">ONZ51_g4173</name>
</gene>
<feature type="region of interest" description="Disordered" evidence="1">
    <location>
        <begin position="344"/>
        <end position="391"/>
    </location>
</feature>
<keyword evidence="2" id="KW-0472">Membrane</keyword>
<proteinExistence type="predicted"/>
<dbReference type="Proteomes" id="UP001215151">
    <property type="component" value="Unassembled WGS sequence"/>
</dbReference>
<feature type="compositionally biased region" description="Basic and acidic residues" evidence="1">
    <location>
        <begin position="356"/>
        <end position="375"/>
    </location>
</feature>
<keyword evidence="2" id="KW-1133">Transmembrane helix</keyword>
<keyword evidence="4" id="KW-1185">Reference proteome</keyword>
<dbReference type="AlphaFoldDB" id="A0AAD7XAI6"/>
<dbReference type="EMBL" id="JAPEVG010000078">
    <property type="protein sequence ID" value="KAJ8487465.1"/>
    <property type="molecule type" value="Genomic_DNA"/>
</dbReference>
<feature type="transmembrane region" description="Helical" evidence="2">
    <location>
        <begin position="53"/>
        <end position="69"/>
    </location>
</feature>